<dbReference type="EMBL" id="CAXLJM020000090">
    <property type="protein sequence ID" value="CAL8131886.1"/>
    <property type="molecule type" value="Genomic_DNA"/>
</dbReference>
<keyword evidence="4" id="KW-1185">Reference proteome</keyword>
<organism evidence="3 4">
    <name type="scientific">Orchesella dallaii</name>
    <dbReference type="NCBI Taxonomy" id="48710"/>
    <lineage>
        <taxon>Eukaryota</taxon>
        <taxon>Metazoa</taxon>
        <taxon>Ecdysozoa</taxon>
        <taxon>Arthropoda</taxon>
        <taxon>Hexapoda</taxon>
        <taxon>Collembola</taxon>
        <taxon>Entomobryomorpha</taxon>
        <taxon>Entomobryoidea</taxon>
        <taxon>Orchesellidae</taxon>
        <taxon>Orchesellinae</taxon>
        <taxon>Orchesella</taxon>
    </lineage>
</organism>
<name>A0ABP1RP08_9HEXA</name>
<sequence>MQRDSVPKLVLCKLNLDNIDKNSINEIQKIGSSLEEANDEQNELDLEQVIIPIDMTEDLCIGNGEKEWKLYVSEHEQDFNYRGSVAAPPKAHNDDFMLHLGTDANQMDTQNLETFTDVGNKLLDNVNTGRNGSKAPDATVSEFRKNDLEEGEHDPNNFPMDLSMANEKEDMEVSDSEQDFSYSGSFGALRAAYADESMSLPGSGGTQNFEAFAAIYDEPLKNENAEWSDREAVVVTAPEFRRSDLEGGEHFPDDMEVVASGHQPQAHDLCQQNNDTVLDLCDDISTFDSEEISDVYKEQVDKINAAMNERDNDPYFEMDSITEQEAILAVAAVTDEVEFLSQPAPFTCPICPGAILRSRYSLGRHLKMVHKRILAYQCGRCKKRLHTVKGFKNHMYFIHGDKFISMGKLLSEENVRYKCLDVLEEEVVEFPFQNRTAPVSLVETVMETSSPSFLTISGENNEDGDRVNSINEANAADVENSSQVRLQVESPVGERQDEPLYEDEEWQPSANSDSDITSYNENATAGR</sequence>
<evidence type="ECO:0000313" key="3">
    <source>
        <dbReference type="EMBL" id="CAL8131886.1"/>
    </source>
</evidence>
<dbReference type="PROSITE" id="PS00028">
    <property type="entry name" value="ZINC_FINGER_C2H2_1"/>
    <property type="match status" value="1"/>
</dbReference>
<evidence type="ECO:0000256" key="1">
    <source>
        <dbReference type="SAM" id="MobiDB-lite"/>
    </source>
</evidence>
<protein>
    <recommendedName>
        <fullName evidence="2">C2H2-type domain-containing protein</fullName>
    </recommendedName>
</protein>
<reference evidence="3 4" key="1">
    <citation type="submission" date="2024-08" db="EMBL/GenBank/DDBJ databases">
        <authorList>
            <person name="Cucini C."/>
            <person name="Frati F."/>
        </authorList>
    </citation>
    <scope>NUCLEOTIDE SEQUENCE [LARGE SCALE GENOMIC DNA]</scope>
</reference>
<evidence type="ECO:0000259" key="2">
    <source>
        <dbReference type="PROSITE" id="PS00028"/>
    </source>
</evidence>
<feature type="compositionally biased region" description="Polar residues" evidence="1">
    <location>
        <begin position="508"/>
        <end position="527"/>
    </location>
</feature>
<comment type="caution">
    <text evidence="3">The sequence shown here is derived from an EMBL/GenBank/DDBJ whole genome shotgun (WGS) entry which is preliminary data.</text>
</comment>
<feature type="region of interest" description="Disordered" evidence="1">
    <location>
        <begin position="478"/>
        <end position="527"/>
    </location>
</feature>
<dbReference type="SMART" id="SM00355">
    <property type="entry name" value="ZnF_C2H2"/>
    <property type="match status" value="2"/>
</dbReference>
<dbReference type="Gene3D" id="3.30.160.60">
    <property type="entry name" value="Classic Zinc Finger"/>
    <property type="match status" value="1"/>
</dbReference>
<feature type="domain" description="C2H2-type" evidence="2">
    <location>
        <begin position="378"/>
        <end position="399"/>
    </location>
</feature>
<accession>A0ABP1RP08</accession>
<evidence type="ECO:0000313" key="4">
    <source>
        <dbReference type="Proteomes" id="UP001642540"/>
    </source>
</evidence>
<proteinExistence type="predicted"/>
<dbReference type="InterPro" id="IPR013087">
    <property type="entry name" value="Znf_C2H2_type"/>
</dbReference>
<gene>
    <name evidence="3" type="ORF">ODALV1_LOCUS24373</name>
</gene>
<dbReference type="Proteomes" id="UP001642540">
    <property type="component" value="Unassembled WGS sequence"/>
</dbReference>